<feature type="repeat" description="TPR" evidence="8">
    <location>
        <begin position="747"/>
        <end position="780"/>
    </location>
</feature>
<keyword evidence="9" id="KW-0521">NADP</keyword>
<dbReference type="InterPro" id="IPR019734">
    <property type="entry name" value="TPR_rpt"/>
</dbReference>
<dbReference type="EMBL" id="CAJOBQ010001162">
    <property type="protein sequence ID" value="CAF4461811.1"/>
    <property type="molecule type" value="Genomic_DNA"/>
</dbReference>
<protein>
    <recommendedName>
        <fullName evidence="9">NAD(P)(+)--arginine ADP-ribosyltransferase</fullName>
        <ecNumber evidence="9">2.4.2.31</ecNumber>
    </recommendedName>
    <alternativeName>
        <fullName evidence="9">Mono(ADP-ribosyl)transferase</fullName>
    </alternativeName>
</protein>
<sequence length="887" mass="102569">MAESGRREVSRRILRLTDGIEESHEIHEPIFDIKDTPIESLENAINPLVSLLPDIRKYAVTAKKECKKPPADGLTLDESASIRLYTMEWKPRDKCLYVVLNDTLRSEDGKKVKPWFLYLKLLRTALERLPIQHLTVYRGVKKNLHEKYYKGQTIIWWAFSSCTQSIDVLQDENFLGKTDERTLFTVTCDSGKDIQHHSRFVEEDEILLPAATAFKVVGILDQGFLHMIQLKEINQADFLLQPMIVSSSNNLLKEKPKSTQLENTLSSRRRGIQTLWLVWLDSNIDETKDDCCRMITKLREIANTVNMFTDPDQCIQFLTDINDGKALLIVSGSFGQHIVPKIHNMSNIHAIFVFCGDKSRHKQWAEKWSKVTGIFTKINDICEHLKKTAEECNKLAIPMSFVSANDTTTNQNLDQLDSHFMYSIILKEILLEIDFGKQEIKEFLDYCRKEYEGNSSELAVVRELERKYHSQSPIWWHTRECFIYGVLNKALRTMDVNILIKMGFFINDLHRQIQQLHSEQFGDHKHLTPFVVYRGQGLPQVDFAKLRTTKGGLLSFNNFLSTNKRRQASLEFARMAFSKSDLIGVIFEMRIDLTHPSSPFASIGEFSSFPMEEEILFSTNTVFRINDVDRIDGSDRLWQVTLTMIDNTQGDYELEQVATVIRNEIRGPTGWYRLGKFLLKLGQFDAAEQLYMKLFERCVNDKERSTLYNQLGLVKNSEGEYLAALSYQEKSLQIREKVLPPVHPDFAESYSNIGVIYYEMGEYSKALEFQEKSLQIRKKALPSAHPDLAESYNNIGVIYNEMGEYSKALEFQEKSLQIRKKALPPTHPDLAESYNNIAVIYHNMKEYSKELTNYQRAVEIGKRSLPSNHPNIQQWENALESAKKNFK</sequence>
<dbReference type="PANTHER" id="PTHR45641">
    <property type="entry name" value="TETRATRICOPEPTIDE REPEAT PROTEIN (AFU_ORTHOLOGUE AFUA_6G03870)"/>
    <property type="match status" value="1"/>
</dbReference>
<evidence type="ECO:0000256" key="4">
    <source>
        <dbReference type="ARBA" id="ARBA00022695"/>
    </source>
</evidence>
<dbReference type="Pfam" id="PF13424">
    <property type="entry name" value="TPR_12"/>
    <property type="match status" value="2"/>
</dbReference>
<evidence type="ECO:0000256" key="5">
    <source>
        <dbReference type="ARBA" id="ARBA00022737"/>
    </source>
</evidence>
<dbReference type="EC" id="2.4.2.31" evidence="9"/>
<evidence type="ECO:0000256" key="3">
    <source>
        <dbReference type="ARBA" id="ARBA00022679"/>
    </source>
</evidence>
<evidence type="ECO:0000256" key="2">
    <source>
        <dbReference type="ARBA" id="ARBA00022676"/>
    </source>
</evidence>
<dbReference type="Proteomes" id="UP000663869">
    <property type="component" value="Unassembled WGS sequence"/>
</dbReference>
<feature type="repeat" description="TPR" evidence="8">
    <location>
        <begin position="831"/>
        <end position="864"/>
    </location>
</feature>
<dbReference type="Gene3D" id="1.25.40.10">
    <property type="entry name" value="Tetratricopeptide repeat domain"/>
    <property type="match status" value="1"/>
</dbReference>
<dbReference type="PROSITE" id="PS51996">
    <property type="entry name" value="TR_MART"/>
    <property type="match status" value="2"/>
</dbReference>
<keyword evidence="9" id="KW-0520">NAD</keyword>
<feature type="repeat" description="TPR" evidence="8">
    <location>
        <begin position="789"/>
        <end position="822"/>
    </location>
</feature>
<dbReference type="EMBL" id="CAJNYU010004484">
    <property type="protein sequence ID" value="CAF3759530.1"/>
    <property type="molecule type" value="Genomic_DNA"/>
</dbReference>
<evidence type="ECO:0000313" key="12">
    <source>
        <dbReference type="Proteomes" id="UP000663869"/>
    </source>
</evidence>
<dbReference type="InterPro" id="IPR000768">
    <property type="entry name" value="ART"/>
</dbReference>
<accession>A0A818YUQ5</accession>
<comment type="caution">
    <text evidence="10">The sequence shown here is derived from an EMBL/GenBank/DDBJ whole genome shotgun (WGS) entry which is preliminary data.</text>
</comment>
<evidence type="ECO:0000256" key="8">
    <source>
        <dbReference type="PROSITE-ProRule" id="PRU00339"/>
    </source>
</evidence>
<keyword evidence="3 9" id="KW-0808">Transferase</keyword>
<dbReference type="PROSITE" id="PS50293">
    <property type="entry name" value="TPR_REGION"/>
    <property type="match status" value="2"/>
</dbReference>
<gene>
    <name evidence="10" type="ORF">FME351_LOCUS31312</name>
    <name evidence="11" type="ORF">TSG867_LOCUS17875</name>
</gene>
<dbReference type="PRINTS" id="PR00381">
    <property type="entry name" value="KINESINLIGHT"/>
</dbReference>
<evidence type="ECO:0000256" key="9">
    <source>
        <dbReference type="RuleBase" id="RU361228"/>
    </source>
</evidence>
<dbReference type="Pfam" id="PF13181">
    <property type="entry name" value="TPR_8"/>
    <property type="match status" value="1"/>
</dbReference>
<evidence type="ECO:0000313" key="11">
    <source>
        <dbReference type="EMBL" id="CAF4461811.1"/>
    </source>
</evidence>
<comment type="catalytic activity">
    <reaction evidence="7 9">
        <text>L-arginyl-[protein] + NAD(+) = N(omega)-(ADP-D-ribosyl)-L-arginyl-[protein] + nicotinamide + H(+)</text>
        <dbReference type="Rhea" id="RHEA:19149"/>
        <dbReference type="Rhea" id="RHEA-COMP:10532"/>
        <dbReference type="Rhea" id="RHEA-COMP:15087"/>
        <dbReference type="ChEBI" id="CHEBI:15378"/>
        <dbReference type="ChEBI" id="CHEBI:17154"/>
        <dbReference type="ChEBI" id="CHEBI:29965"/>
        <dbReference type="ChEBI" id="CHEBI:57540"/>
        <dbReference type="ChEBI" id="CHEBI:142554"/>
        <dbReference type="EC" id="2.4.2.31"/>
    </reaction>
</comment>
<dbReference type="InterPro" id="IPR011990">
    <property type="entry name" value="TPR-like_helical_dom_sf"/>
</dbReference>
<evidence type="ECO:0000256" key="7">
    <source>
        <dbReference type="ARBA" id="ARBA00047597"/>
    </source>
</evidence>
<keyword evidence="4" id="KW-0548">Nucleotidyltransferase</keyword>
<dbReference type="Gene3D" id="3.90.176.10">
    <property type="entry name" value="Toxin ADP-ribosyltransferase, Chain A, domain 1"/>
    <property type="match status" value="2"/>
</dbReference>
<comment type="similarity">
    <text evidence="1 9">Belongs to the Arg-specific ADP-ribosyltransferase family.</text>
</comment>
<reference evidence="10" key="1">
    <citation type="submission" date="2021-02" db="EMBL/GenBank/DDBJ databases">
        <authorList>
            <person name="Nowell W R."/>
        </authorList>
    </citation>
    <scope>NUCLEOTIDE SEQUENCE</scope>
</reference>
<dbReference type="PROSITE" id="PS50005">
    <property type="entry name" value="TPR"/>
    <property type="match status" value="3"/>
</dbReference>
<dbReference type="AlphaFoldDB" id="A0A818YUQ5"/>
<name>A0A818YUQ5_9BILA</name>
<organism evidence="10 12">
    <name type="scientific">Rotaria socialis</name>
    <dbReference type="NCBI Taxonomy" id="392032"/>
    <lineage>
        <taxon>Eukaryota</taxon>
        <taxon>Metazoa</taxon>
        <taxon>Spiralia</taxon>
        <taxon>Gnathifera</taxon>
        <taxon>Rotifera</taxon>
        <taxon>Eurotatoria</taxon>
        <taxon>Bdelloidea</taxon>
        <taxon>Philodinida</taxon>
        <taxon>Philodinidae</taxon>
        <taxon>Rotaria</taxon>
    </lineage>
</organism>
<dbReference type="Proteomes" id="UP000663862">
    <property type="component" value="Unassembled WGS sequence"/>
</dbReference>
<dbReference type="GO" id="GO:0106274">
    <property type="term" value="F:NAD+-protein-arginine ADP-ribosyltransferase activity"/>
    <property type="evidence" value="ECO:0007669"/>
    <property type="project" value="UniProtKB-EC"/>
</dbReference>
<dbReference type="GO" id="GO:0016779">
    <property type="term" value="F:nucleotidyltransferase activity"/>
    <property type="evidence" value="ECO:0007669"/>
    <property type="project" value="UniProtKB-KW"/>
</dbReference>
<keyword evidence="6 8" id="KW-0802">TPR repeat</keyword>
<keyword evidence="2 9" id="KW-0328">Glycosyltransferase</keyword>
<dbReference type="SMART" id="SM00028">
    <property type="entry name" value="TPR"/>
    <property type="match status" value="5"/>
</dbReference>
<keyword evidence="5" id="KW-0677">Repeat</keyword>
<evidence type="ECO:0000256" key="6">
    <source>
        <dbReference type="ARBA" id="ARBA00022803"/>
    </source>
</evidence>
<dbReference type="Pfam" id="PF01129">
    <property type="entry name" value="ART"/>
    <property type="match status" value="1"/>
</dbReference>
<dbReference type="SUPFAM" id="SSF48452">
    <property type="entry name" value="TPR-like"/>
    <property type="match status" value="2"/>
</dbReference>
<dbReference type="PANTHER" id="PTHR45641:SF19">
    <property type="entry name" value="NEPHROCYSTIN-3"/>
    <property type="match status" value="1"/>
</dbReference>
<proteinExistence type="inferred from homology"/>
<evidence type="ECO:0000313" key="10">
    <source>
        <dbReference type="EMBL" id="CAF3759530.1"/>
    </source>
</evidence>
<dbReference type="SUPFAM" id="SSF56399">
    <property type="entry name" value="ADP-ribosylation"/>
    <property type="match status" value="2"/>
</dbReference>
<evidence type="ECO:0000256" key="1">
    <source>
        <dbReference type="ARBA" id="ARBA00009558"/>
    </source>
</evidence>